<protein>
    <submittedName>
        <fullName evidence="1">Uncharacterized protein</fullName>
    </submittedName>
</protein>
<accession>A0A1C3H2W3</accession>
<evidence type="ECO:0000313" key="2">
    <source>
        <dbReference type="Proteomes" id="UP000190837"/>
    </source>
</evidence>
<evidence type="ECO:0000313" key="1">
    <source>
        <dbReference type="EMBL" id="SAM59475.1"/>
    </source>
</evidence>
<name>A0A1C3H2W3_9GAMM</name>
<gene>
    <name evidence="1" type="ORF">CHUV0807_0563</name>
</gene>
<dbReference type="EMBL" id="FKLO01000024">
    <property type="protein sequence ID" value="SAM59475.1"/>
    <property type="molecule type" value="Genomic_DNA"/>
</dbReference>
<proteinExistence type="predicted"/>
<dbReference type="AlphaFoldDB" id="A0A1C3H2W3"/>
<organism evidence="1 2">
    <name type="scientific">Cardiobacterium hominis</name>
    <dbReference type="NCBI Taxonomy" id="2718"/>
    <lineage>
        <taxon>Bacteria</taxon>
        <taxon>Pseudomonadati</taxon>
        <taxon>Pseudomonadota</taxon>
        <taxon>Gammaproteobacteria</taxon>
        <taxon>Cardiobacteriales</taxon>
        <taxon>Cardiobacteriaceae</taxon>
        <taxon>Cardiobacterium</taxon>
    </lineage>
</organism>
<reference evidence="2" key="1">
    <citation type="submission" date="2016-04" db="EMBL/GenBank/DDBJ databases">
        <authorList>
            <person name="Tagini F."/>
        </authorList>
    </citation>
    <scope>NUCLEOTIDE SEQUENCE [LARGE SCALE GENOMIC DNA]</scope>
    <source>
        <strain evidence="2">CHUV0807</strain>
    </source>
</reference>
<sequence>MKEVVHGLKKDRVRRGAPLLKRWMYSHPPKASYGVASLRRTTAYCLQRRALSEAFGVWL</sequence>
<dbReference type="Proteomes" id="UP000190837">
    <property type="component" value="Unassembled WGS sequence"/>
</dbReference>